<keyword evidence="1" id="KW-1133">Transmembrane helix</keyword>
<dbReference type="AlphaFoldDB" id="A0A5Q0NZX3"/>
<sequence>MKSFFLNSTRIVEANPKVYWSIIAGVVACLVLFIAEIVHIQQIVDALNTRDQGVLGAAIEPVAQLYHWARIAIIIIMLVWSSVEYTKTKNKLGLK</sequence>
<name>A0A5Q0NZX3_9GAMM</name>
<dbReference type="Proteomes" id="UP000327478">
    <property type="component" value="Chromosome"/>
</dbReference>
<evidence type="ECO:0000256" key="1">
    <source>
        <dbReference type="SAM" id="Phobius"/>
    </source>
</evidence>
<dbReference type="Proteomes" id="UP000480556">
    <property type="component" value="Unassembled WGS sequence"/>
</dbReference>
<organism evidence="2 5">
    <name type="scientific">Acinetobacter wanghuae</name>
    <dbReference type="NCBI Taxonomy" id="2662362"/>
    <lineage>
        <taxon>Bacteria</taxon>
        <taxon>Pseudomonadati</taxon>
        <taxon>Pseudomonadota</taxon>
        <taxon>Gammaproteobacteria</taxon>
        <taxon>Moraxellales</taxon>
        <taxon>Moraxellaceae</taxon>
        <taxon>Acinetobacter</taxon>
    </lineage>
</organism>
<evidence type="ECO:0000313" key="2">
    <source>
        <dbReference type="EMBL" id="MQW90818.1"/>
    </source>
</evidence>
<keyword evidence="1" id="KW-0812">Transmembrane</keyword>
<feature type="transmembrane region" description="Helical" evidence="1">
    <location>
        <begin position="65"/>
        <end position="83"/>
    </location>
</feature>
<dbReference type="PROSITE" id="PS51257">
    <property type="entry name" value="PROKAR_LIPOPROTEIN"/>
    <property type="match status" value="1"/>
</dbReference>
<protein>
    <submittedName>
        <fullName evidence="2">Uncharacterized protein</fullName>
    </submittedName>
</protein>
<accession>A0A5Q0NZX3</accession>
<dbReference type="EMBL" id="WITK01000001">
    <property type="protein sequence ID" value="MQW90818.1"/>
    <property type="molecule type" value="Genomic_DNA"/>
</dbReference>
<keyword evidence="4" id="KW-1185">Reference proteome</keyword>
<evidence type="ECO:0000313" key="3">
    <source>
        <dbReference type="EMBL" id="QGA10349.1"/>
    </source>
</evidence>
<feature type="transmembrane region" description="Helical" evidence="1">
    <location>
        <begin position="20"/>
        <end position="40"/>
    </location>
</feature>
<keyword evidence="1" id="KW-0472">Membrane</keyword>
<dbReference type="RefSeq" id="WP_153370758.1">
    <property type="nucleotide sequence ID" value="NZ_CP045650.1"/>
</dbReference>
<evidence type="ECO:0000313" key="4">
    <source>
        <dbReference type="Proteomes" id="UP000327478"/>
    </source>
</evidence>
<proteinExistence type="predicted"/>
<dbReference type="EMBL" id="CP045650">
    <property type="protein sequence ID" value="QGA10349.1"/>
    <property type="molecule type" value="Genomic_DNA"/>
</dbReference>
<reference evidence="4 5" key="1">
    <citation type="submission" date="2019-10" db="EMBL/GenBank/DDBJ databases">
        <authorList>
            <person name="Dong K."/>
        </authorList>
    </citation>
    <scope>NUCLEOTIDE SEQUENCE [LARGE SCALE GENOMIC DNA]</scope>
    <source>
        <strain evidence="3">Dk386</strain>
        <strain evidence="4">dk386</strain>
        <strain evidence="2">Dk771</strain>
        <strain evidence="5">dk771</strain>
    </source>
</reference>
<evidence type="ECO:0000313" key="5">
    <source>
        <dbReference type="Proteomes" id="UP000480556"/>
    </source>
</evidence>
<gene>
    <name evidence="3" type="ORF">GFH30_02555</name>
    <name evidence="2" type="ORF">GHJ48_00145</name>
</gene>